<dbReference type="Pfam" id="PF00296">
    <property type="entry name" value="Bac_luciferase"/>
    <property type="match status" value="1"/>
</dbReference>
<dbReference type="EMBL" id="FNFB01000015">
    <property type="protein sequence ID" value="SDL08657.1"/>
    <property type="molecule type" value="Genomic_DNA"/>
</dbReference>
<dbReference type="InterPro" id="IPR019922">
    <property type="entry name" value="Lucif-like_OxRdatse_MSMEG_4141"/>
</dbReference>
<dbReference type="InterPro" id="IPR050766">
    <property type="entry name" value="Bact_Lucif_Oxidored"/>
</dbReference>
<dbReference type="STRING" id="683260.SAMN05421874_115119"/>
<accession>A0A1G9H6S8</accession>
<dbReference type="InterPro" id="IPR036661">
    <property type="entry name" value="Luciferase-like_sf"/>
</dbReference>
<dbReference type="RefSeq" id="WP_090769026.1">
    <property type="nucleotide sequence ID" value="NZ_FNFB01000015.1"/>
</dbReference>
<dbReference type="NCBIfam" id="TIGR03620">
    <property type="entry name" value="F420_MSMEG_4141"/>
    <property type="match status" value="1"/>
</dbReference>
<reference evidence="2 3" key="1">
    <citation type="submission" date="2016-10" db="EMBL/GenBank/DDBJ databases">
        <authorList>
            <person name="de Groot N.N."/>
        </authorList>
    </citation>
    <scope>NUCLEOTIDE SEQUENCE [LARGE SCALE GENOMIC DNA]</scope>
    <source>
        <strain evidence="2 3">CGMCC 4.5681</strain>
    </source>
</reference>
<dbReference type="GO" id="GO:0005829">
    <property type="term" value="C:cytosol"/>
    <property type="evidence" value="ECO:0007669"/>
    <property type="project" value="TreeGrafter"/>
</dbReference>
<name>A0A1G9H6S8_9ACTN</name>
<evidence type="ECO:0000313" key="3">
    <source>
        <dbReference type="Proteomes" id="UP000198683"/>
    </source>
</evidence>
<dbReference type="PANTHER" id="PTHR30137:SF18">
    <property type="entry name" value="CONSERVED PROTEIN"/>
    <property type="match status" value="1"/>
</dbReference>
<keyword evidence="3" id="KW-1185">Reference proteome</keyword>
<dbReference type="GO" id="GO:0016705">
    <property type="term" value="F:oxidoreductase activity, acting on paired donors, with incorporation or reduction of molecular oxygen"/>
    <property type="evidence" value="ECO:0007669"/>
    <property type="project" value="InterPro"/>
</dbReference>
<evidence type="ECO:0000259" key="1">
    <source>
        <dbReference type="Pfam" id="PF00296"/>
    </source>
</evidence>
<feature type="domain" description="Luciferase-like" evidence="1">
    <location>
        <begin position="25"/>
        <end position="229"/>
    </location>
</feature>
<dbReference type="Proteomes" id="UP000198683">
    <property type="component" value="Unassembled WGS sequence"/>
</dbReference>
<dbReference type="AlphaFoldDB" id="A0A1G9H6S8"/>
<dbReference type="InterPro" id="IPR011251">
    <property type="entry name" value="Luciferase-like_dom"/>
</dbReference>
<sequence>MDAAVTRESFGRVGIWSWALRSTTADAARRAEIAEAVAELEDLGYGTVWLGGSPSMADVAAVVDATSGITVATGILSIWDHTADEVAEQVAALEEKTPGRFALGLGASHAVVTPKYTKPYSSMVSYLDALDAAATPVGRERRLVAALGPKMLTLAAERSLGAHPYLAPATHTAYARTVMGPDALLAPEVKVVLDPDPERARARAREVLAPYLGLPNYTGNLLRHGFDESDLADGGSDRLIESLFSLGDVDSAVALVEEHLRAGADHVTIQVAVDGGPHNSALPRAEWRALATALSLR</sequence>
<organism evidence="2 3">
    <name type="scientific">Nonomuraea maritima</name>
    <dbReference type="NCBI Taxonomy" id="683260"/>
    <lineage>
        <taxon>Bacteria</taxon>
        <taxon>Bacillati</taxon>
        <taxon>Actinomycetota</taxon>
        <taxon>Actinomycetes</taxon>
        <taxon>Streptosporangiales</taxon>
        <taxon>Streptosporangiaceae</taxon>
        <taxon>Nonomuraea</taxon>
    </lineage>
</organism>
<dbReference type="Gene3D" id="3.20.20.30">
    <property type="entry name" value="Luciferase-like domain"/>
    <property type="match status" value="1"/>
</dbReference>
<gene>
    <name evidence="2" type="ORF">SAMN05421874_115119</name>
</gene>
<protein>
    <submittedName>
        <fullName evidence="2">Probable F420-dependent oxidoreductase, MSMEG_4141 family</fullName>
    </submittedName>
</protein>
<proteinExistence type="predicted"/>
<dbReference type="PANTHER" id="PTHR30137">
    <property type="entry name" value="LUCIFERASE-LIKE MONOOXYGENASE"/>
    <property type="match status" value="1"/>
</dbReference>
<evidence type="ECO:0000313" key="2">
    <source>
        <dbReference type="EMBL" id="SDL08657.1"/>
    </source>
</evidence>
<dbReference type="OrthoDB" id="4760590at2"/>
<dbReference type="SUPFAM" id="SSF51679">
    <property type="entry name" value="Bacterial luciferase-like"/>
    <property type="match status" value="1"/>
</dbReference>